<reference evidence="7" key="1">
    <citation type="journal article" date="2020" name="mSystems">
        <title>Genome- and Community-Level Interaction Insights into Carbon Utilization and Element Cycling Functions of Hydrothermarchaeota in Hydrothermal Sediment.</title>
        <authorList>
            <person name="Zhou Z."/>
            <person name="Liu Y."/>
            <person name="Xu W."/>
            <person name="Pan J."/>
            <person name="Luo Z.H."/>
            <person name="Li M."/>
        </authorList>
    </citation>
    <scope>NUCLEOTIDE SEQUENCE [LARGE SCALE GENOMIC DNA]</scope>
    <source>
        <strain evidence="7">SpSt-8</strain>
    </source>
</reference>
<comment type="subcellular location">
    <subcellularLocation>
        <location evidence="1">Membrane</location>
        <topology evidence="1">Multi-pass membrane protein</topology>
    </subcellularLocation>
</comment>
<dbReference type="GO" id="GO:0016020">
    <property type="term" value="C:membrane"/>
    <property type="evidence" value="ECO:0007669"/>
    <property type="project" value="UniProtKB-SubCell"/>
</dbReference>
<gene>
    <name evidence="7" type="ORF">ENV88_02095</name>
</gene>
<feature type="transmembrane region" description="Helical" evidence="5">
    <location>
        <begin position="250"/>
        <end position="271"/>
    </location>
</feature>
<organism evidence="7">
    <name type="scientific">Thermofilum pendens</name>
    <dbReference type="NCBI Taxonomy" id="2269"/>
    <lineage>
        <taxon>Archaea</taxon>
        <taxon>Thermoproteota</taxon>
        <taxon>Thermoprotei</taxon>
        <taxon>Thermofilales</taxon>
        <taxon>Thermofilaceae</taxon>
        <taxon>Thermofilum</taxon>
    </lineage>
</organism>
<keyword evidence="4 5" id="KW-0472">Membrane</keyword>
<evidence type="ECO:0000256" key="3">
    <source>
        <dbReference type="ARBA" id="ARBA00022989"/>
    </source>
</evidence>
<feature type="transmembrane region" description="Helical" evidence="5">
    <location>
        <begin position="39"/>
        <end position="66"/>
    </location>
</feature>
<dbReference type="AlphaFoldDB" id="A0A7C3SN68"/>
<evidence type="ECO:0000256" key="1">
    <source>
        <dbReference type="ARBA" id="ARBA00004141"/>
    </source>
</evidence>
<dbReference type="EMBL" id="DTIB01000047">
    <property type="protein sequence ID" value="HGB24837.1"/>
    <property type="molecule type" value="Genomic_DNA"/>
</dbReference>
<dbReference type="InterPro" id="IPR047817">
    <property type="entry name" value="ABC2_TM_bact-type"/>
</dbReference>
<proteinExistence type="predicted"/>
<dbReference type="PROSITE" id="PS51012">
    <property type="entry name" value="ABC_TM2"/>
    <property type="match status" value="1"/>
</dbReference>
<dbReference type="InterPro" id="IPR013525">
    <property type="entry name" value="ABC2_TM"/>
</dbReference>
<comment type="caution">
    <text evidence="7">The sequence shown here is derived from an EMBL/GenBank/DDBJ whole genome shotgun (WGS) entry which is preliminary data.</text>
</comment>
<evidence type="ECO:0000259" key="6">
    <source>
        <dbReference type="PROSITE" id="PS51012"/>
    </source>
</evidence>
<evidence type="ECO:0000256" key="5">
    <source>
        <dbReference type="SAM" id="Phobius"/>
    </source>
</evidence>
<dbReference type="Pfam" id="PF01061">
    <property type="entry name" value="ABC2_membrane"/>
    <property type="match status" value="1"/>
</dbReference>
<dbReference type="InterPro" id="IPR051784">
    <property type="entry name" value="Nod_factor_ABC_transporter"/>
</dbReference>
<name>A0A7C3SN68_THEPE</name>
<sequence length="284" mass="31203">MQPGGGGSSRSTRFARGARATLLEVRAAAEAGLKSYFRYVAWLVTDVITTPAWLVLFVTPVLLFLPKEQWGDPRTLNFFFWGFILWDVVSAGLWSFGMAVRREQQMGTLEFLMLTNASRAVLFSRNLYPRMLGLALSLVYVYAFFRVIFGVEVLLLNPLGVAAVLLVGMAASLGFGLVYGALVFNFKNVGPLNSILQFVLLGLSGVFFPPALYPEPLRTLALATPFTYVADLLRFYAMSAQTVLDPAAEWLTLTLYTAALLLAGTASLSLVERRLKRTGGLGTY</sequence>
<dbReference type="PANTHER" id="PTHR43229:SF6">
    <property type="entry name" value="ABC-TYPE MULTIDRUG TRANSPORT SYSTEM, PERMEASE COMPONENT"/>
    <property type="match status" value="1"/>
</dbReference>
<keyword evidence="3 5" id="KW-1133">Transmembrane helix</keyword>
<dbReference type="GO" id="GO:0140359">
    <property type="term" value="F:ABC-type transporter activity"/>
    <property type="evidence" value="ECO:0007669"/>
    <property type="project" value="InterPro"/>
</dbReference>
<feature type="transmembrane region" description="Helical" evidence="5">
    <location>
        <begin position="131"/>
        <end position="149"/>
    </location>
</feature>
<keyword evidence="2 5" id="KW-0812">Transmembrane</keyword>
<evidence type="ECO:0000256" key="4">
    <source>
        <dbReference type="ARBA" id="ARBA00023136"/>
    </source>
</evidence>
<dbReference type="PANTHER" id="PTHR43229">
    <property type="entry name" value="NODULATION PROTEIN J"/>
    <property type="match status" value="1"/>
</dbReference>
<evidence type="ECO:0000256" key="2">
    <source>
        <dbReference type="ARBA" id="ARBA00022692"/>
    </source>
</evidence>
<feature type="transmembrane region" description="Helical" evidence="5">
    <location>
        <begin position="194"/>
        <end position="213"/>
    </location>
</feature>
<feature type="transmembrane region" description="Helical" evidence="5">
    <location>
        <begin position="161"/>
        <end position="182"/>
    </location>
</feature>
<accession>A0A7C3SN68</accession>
<protein>
    <submittedName>
        <fullName evidence="7">ABC transporter permease</fullName>
    </submittedName>
</protein>
<evidence type="ECO:0000313" key="7">
    <source>
        <dbReference type="EMBL" id="HGB24837.1"/>
    </source>
</evidence>
<feature type="domain" description="ABC transmembrane type-2" evidence="6">
    <location>
        <begin position="42"/>
        <end position="271"/>
    </location>
</feature>
<feature type="transmembrane region" description="Helical" evidence="5">
    <location>
        <begin position="78"/>
        <end position="100"/>
    </location>
</feature>